<keyword evidence="2" id="KW-1185">Reference proteome</keyword>
<accession>A0A5B7JKA1</accession>
<protein>
    <submittedName>
        <fullName evidence="1">Uncharacterized protein</fullName>
    </submittedName>
</protein>
<name>A0A5B7JKA1_PORTR</name>
<dbReference type="AlphaFoldDB" id="A0A5B7JKA1"/>
<gene>
    <name evidence="1" type="ORF">E2C01_087778</name>
</gene>
<evidence type="ECO:0000313" key="1">
    <source>
        <dbReference type="EMBL" id="MPC92674.1"/>
    </source>
</evidence>
<dbReference type="EMBL" id="VSRR010092108">
    <property type="protein sequence ID" value="MPC92674.1"/>
    <property type="molecule type" value="Genomic_DNA"/>
</dbReference>
<dbReference type="Proteomes" id="UP000324222">
    <property type="component" value="Unassembled WGS sequence"/>
</dbReference>
<reference evidence="1 2" key="1">
    <citation type="submission" date="2019-05" db="EMBL/GenBank/DDBJ databases">
        <title>Another draft genome of Portunus trituberculatus and its Hox gene families provides insights of decapod evolution.</title>
        <authorList>
            <person name="Jeong J.-H."/>
            <person name="Song I."/>
            <person name="Kim S."/>
            <person name="Choi T."/>
            <person name="Kim D."/>
            <person name="Ryu S."/>
            <person name="Kim W."/>
        </authorList>
    </citation>
    <scope>NUCLEOTIDE SEQUENCE [LARGE SCALE GENOMIC DNA]</scope>
    <source>
        <tissue evidence="1">Muscle</tissue>
    </source>
</reference>
<organism evidence="1 2">
    <name type="scientific">Portunus trituberculatus</name>
    <name type="common">Swimming crab</name>
    <name type="synonym">Neptunus trituberculatus</name>
    <dbReference type="NCBI Taxonomy" id="210409"/>
    <lineage>
        <taxon>Eukaryota</taxon>
        <taxon>Metazoa</taxon>
        <taxon>Ecdysozoa</taxon>
        <taxon>Arthropoda</taxon>
        <taxon>Crustacea</taxon>
        <taxon>Multicrustacea</taxon>
        <taxon>Malacostraca</taxon>
        <taxon>Eumalacostraca</taxon>
        <taxon>Eucarida</taxon>
        <taxon>Decapoda</taxon>
        <taxon>Pleocyemata</taxon>
        <taxon>Brachyura</taxon>
        <taxon>Eubrachyura</taxon>
        <taxon>Portunoidea</taxon>
        <taxon>Portunidae</taxon>
        <taxon>Portuninae</taxon>
        <taxon>Portunus</taxon>
    </lineage>
</organism>
<sequence>MNPTMDKKLMAEIRMLKGTDIIDILQRTPRPFGRCTRFILGSNHLAVQEALRPGEGMVCGIEHAGVNHAVAVYHCPDGHYVYYDNENHPPNANFHLFCSRIGVQRRFIKRIYTNTNTLMYATCAYHALTFLDFAVRCRQTNVFRIMTEFKRYLGCQPDVKVILNIQAMLGEFHHDLSLSIRDTYNARSIVPAVNYLFNPHPYLQTRIPYAANQPVSQLYQSSRHSH</sequence>
<comment type="caution">
    <text evidence="1">The sequence shown here is derived from an EMBL/GenBank/DDBJ whole genome shotgun (WGS) entry which is preliminary data.</text>
</comment>
<proteinExistence type="predicted"/>
<evidence type="ECO:0000313" key="2">
    <source>
        <dbReference type="Proteomes" id="UP000324222"/>
    </source>
</evidence>